<organism evidence="6 7">
    <name type="scientific">Acacia crassicarpa</name>
    <name type="common">northern wattle</name>
    <dbReference type="NCBI Taxonomy" id="499986"/>
    <lineage>
        <taxon>Eukaryota</taxon>
        <taxon>Viridiplantae</taxon>
        <taxon>Streptophyta</taxon>
        <taxon>Embryophyta</taxon>
        <taxon>Tracheophyta</taxon>
        <taxon>Spermatophyta</taxon>
        <taxon>Magnoliopsida</taxon>
        <taxon>eudicotyledons</taxon>
        <taxon>Gunneridae</taxon>
        <taxon>Pentapetalae</taxon>
        <taxon>rosids</taxon>
        <taxon>fabids</taxon>
        <taxon>Fabales</taxon>
        <taxon>Fabaceae</taxon>
        <taxon>Caesalpinioideae</taxon>
        <taxon>mimosoid clade</taxon>
        <taxon>Acacieae</taxon>
        <taxon>Acacia</taxon>
    </lineage>
</organism>
<keyword evidence="3" id="KW-0722">Serine protease inhibitor</keyword>
<comment type="similarity">
    <text evidence="1">Belongs to the protease inhibitor I3 (leguminous Kunitz-type inhibitor) family.</text>
</comment>
<evidence type="ECO:0000256" key="3">
    <source>
        <dbReference type="ARBA" id="ARBA00022900"/>
    </source>
</evidence>
<dbReference type="PANTHER" id="PTHR33107">
    <property type="entry name" value="KUNITZ TRYPSIN INHIBITOR 2"/>
    <property type="match status" value="1"/>
</dbReference>
<evidence type="ECO:0000256" key="4">
    <source>
        <dbReference type="ARBA" id="ARBA00023157"/>
    </source>
</evidence>
<dbReference type="InterPro" id="IPR002160">
    <property type="entry name" value="Prot_inh_Kunz-lg"/>
</dbReference>
<sequence>MKPSASFLSFLFFLLFIAFTISAEVVLDSDGEILRNGGKYYLSPAAPIGGGAIIAAAIRHGETNLCSLAVVSAMYTNGWAVTISSPYRTTFIQTSWPLSIKFAYLAPNICTDSPNWVVVKSLPLGDAVMLGGAQEFGNTFVSGSFSIETYDSEKHHYKLVFCEQGKDECRNIGVKLDSEERRRLVVTDKEPLIFKFDKVTGNFNSDLSMIV</sequence>
<proteinExistence type="inferred from homology"/>
<evidence type="ECO:0000256" key="2">
    <source>
        <dbReference type="ARBA" id="ARBA00022690"/>
    </source>
</evidence>
<reference evidence="6" key="1">
    <citation type="submission" date="2023-10" db="EMBL/GenBank/DDBJ databases">
        <title>Chromosome-level genome of the transformable northern wattle, Acacia crassicarpa.</title>
        <authorList>
            <person name="Massaro I."/>
            <person name="Sinha N.R."/>
            <person name="Poethig S."/>
            <person name="Leichty A.R."/>
        </authorList>
    </citation>
    <scope>NUCLEOTIDE SEQUENCE</scope>
    <source>
        <strain evidence="6">Acra3RX</strain>
        <tissue evidence="6">Leaf</tissue>
    </source>
</reference>
<feature type="signal peptide" evidence="5">
    <location>
        <begin position="1"/>
        <end position="23"/>
    </location>
</feature>
<dbReference type="Pfam" id="PF00197">
    <property type="entry name" value="Kunitz_legume"/>
    <property type="match status" value="1"/>
</dbReference>
<evidence type="ECO:0000313" key="7">
    <source>
        <dbReference type="Proteomes" id="UP001293593"/>
    </source>
</evidence>
<evidence type="ECO:0000256" key="1">
    <source>
        <dbReference type="ARBA" id="ARBA00005440"/>
    </source>
</evidence>
<keyword evidence="4" id="KW-1015">Disulfide bond</keyword>
<name>A0AAE1N5N0_9FABA</name>
<keyword evidence="5" id="KW-0732">Signal</keyword>
<dbReference type="AlphaFoldDB" id="A0AAE1N5N0"/>
<evidence type="ECO:0000256" key="5">
    <source>
        <dbReference type="SAM" id="SignalP"/>
    </source>
</evidence>
<dbReference type="GO" id="GO:0004867">
    <property type="term" value="F:serine-type endopeptidase inhibitor activity"/>
    <property type="evidence" value="ECO:0007669"/>
    <property type="project" value="UniProtKB-KW"/>
</dbReference>
<feature type="chain" id="PRO_5041991884" evidence="5">
    <location>
        <begin position="24"/>
        <end position="211"/>
    </location>
</feature>
<accession>A0AAE1N5N0</accession>
<keyword evidence="2" id="KW-0646">Protease inhibitor</keyword>
<protein>
    <submittedName>
        <fullName evidence="6">Uncharacterized protein</fullName>
    </submittedName>
</protein>
<comment type="caution">
    <text evidence="6">The sequence shown here is derived from an EMBL/GenBank/DDBJ whole genome shotgun (WGS) entry which is preliminary data.</text>
</comment>
<evidence type="ECO:0000313" key="6">
    <source>
        <dbReference type="EMBL" id="KAK4283226.1"/>
    </source>
</evidence>
<dbReference type="SMART" id="SM00452">
    <property type="entry name" value="STI"/>
    <property type="match status" value="1"/>
</dbReference>
<dbReference type="PROSITE" id="PS00283">
    <property type="entry name" value="SOYBEAN_KUNITZ"/>
    <property type="match status" value="1"/>
</dbReference>
<dbReference type="SUPFAM" id="SSF50386">
    <property type="entry name" value="STI-like"/>
    <property type="match status" value="1"/>
</dbReference>
<dbReference type="InterPro" id="IPR011065">
    <property type="entry name" value="Kunitz_inhibitor_STI-like_sf"/>
</dbReference>
<dbReference type="CDD" id="cd23379">
    <property type="entry name" value="beta-trefoil_STI_COTI"/>
    <property type="match status" value="1"/>
</dbReference>
<dbReference type="EMBL" id="JAWXYG010000001">
    <property type="protein sequence ID" value="KAK4283226.1"/>
    <property type="molecule type" value="Genomic_DNA"/>
</dbReference>
<dbReference type="PANTHER" id="PTHR33107:SF81">
    <property type="entry name" value="TRYPSIN INHIBITOR A"/>
    <property type="match status" value="1"/>
</dbReference>
<dbReference type="Proteomes" id="UP001293593">
    <property type="component" value="Unassembled WGS sequence"/>
</dbReference>
<keyword evidence="7" id="KW-1185">Reference proteome</keyword>
<dbReference type="Gene3D" id="2.80.10.50">
    <property type="match status" value="1"/>
</dbReference>
<gene>
    <name evidence="6" type="ORF">QN277_000201</name>
</gene>